<feature type="region of interest" description="Disordered" evidence="2">
    <location>
        <begin position="202"/>
        <end position="259"/>
    </location>
</feature>
<protein>
    <submittedName>
        <fullName evidence="3">Uncharacterized protein</fullName>
    </submittedName>
</protein>
<organism evidence="3 4">
    <name type="scientific">Streblomastix strix</name>
    <dbReference type="NCBI Taxonomy" id="222440"/>
    <lineage>
        <taxon>Eukaryota</taxon>
        <taxon>Metamonada</taxon>
        <taxon>Preaxostyla</taxon>
        <taxon>Oxymonadida</taxon>
        <taxon>Streblomastigidae</taxon>
        <taxon>Streblomastix</taxon>
    </lineage>
</organism>
<evidence type="ECO:0000313" key="4">
    <source>
        <dbReference type="Proteomes" id="UP000324800"/>
    </source>
</evidence>
<name>A0A5J4WW07_9EUKA</name>
<evidence type="ECO:0000256" key="1">
    <source>
        <dbReference type="SAM" id="Coils"/>
    </source>
</evidence>
<dbReference type="Proteomes" id="UP000324800">
    <property type="component" value="Unassembled WGS sequence"/>
</dbReference>
<feature type="compositionally biased region" description="Low complexity" evidence="2">
    <location>
        <begin position="235"/>
        <end position="247"/>
    </location>
</feature>
<comment type="caution">
    <text evidence="3">The sequence shown here is derived from an EMBL/GenBank/DDBJ whole genome shotgun (WGS) entry which is preliminary data.</text>
</comment>
<dbReference type="AlphaFoldDB" id="A0A5J4WW07"/>
<accession>A0A5J4WW07</accession>
<feature type="coiled-coil region" evidence="1">
    <location>
        <begin position="115"/>
        <end position="176"/>
    </location>
</feature>
<dbReference type="EMBL" id="SNRW01000803">
    <property type="protein sequence ID" value="KAA6399198.1"/>
    <property type="molecule type" value="Genomic_DNA"/>
</dbReference>
<keyword evidence="1" id="KW-0175">Coiled coil</keyword>
<reference evidence="3 4" key="1">
    <citation type="submission" date="2019-03" db="EMBL/GenBank/DDBJ databases">
        <title>Single cell metagenomics reveals metabolic interactions within the superorganism composed of flagellate Streblomastix strix and complex community of Bacteroidetes bacteria on its surface.</title>
        <authorList>
            <person name="Treitli S.C."/>
            <person name="Kolisko M."/>
            <person name="Husnik F."/>
            <person name="Keeling P."/>
            <person name="Hampl V."/>
        </authorList>
    </citation>
    <scope>NUCLEOTIDE SEQUENCE [LARGE SCALE GENOMIC DNA]</scope>
    <source>
        <strain evidence="3">ST1C</strain>
    </source>
</reference>
<proteinExistence type="predicted"/>
<evidence type="ECO:0000313" key="3">
    <source>
        <dbReference type="EMBL" id="KAA6399198.1"/>
    </source>
</evidence>
<evidence type="ECO:0000256" key="2">
    <source>
        <dbReference type="SAM" id="MobiDB-lite"/>
    </source>
</evidence>
<gene>
    <name evidence="3" type="ORF">EZS28_005280</name>
</gene>
<feature type="compositionally biased region" description="Polar residues" evidence="2">
    <location>
        <begin position="202"/>
        <end position="216"/>
    </location>
</feature>
<sequence length="259" mass="31271">MQLQHEFQQKYPQEQQCRRQPKRIVILHLGGSQPDYVSLTYMELKLLNEEYDVERQKLDRHWKHETKKRKAFGLKVSEQEIQKALNELNTSLDWKYRAKCEYEKAAEQWYQSEELKYKEENMKKLRDLLDEMSKRYEQRIQMRELGIQLLKIKKKKQQQQLMREKLRQKKEQYLKQRKENIDWMDFGKEEISLKLIDQQLKTPANSPLGSPVADQNDSTRHDFNFSPERFGGADSPTSTRSFSPPRTQNSQQKRCEINQ</sequence>